<dbReference type="InterPro" id="IPR006108">
    <property type="entry name" value="3HC_DH_C"/>
</dbReference>
<dbReference type="PANTHER" id="PTHR48075:SF5">
    <property type="entry name" value="3-HYDROXYBUTYRYL-COA DEHYDROGENASE"/>
    <property type="match status" value="1"/>
</dbReference>
<dbReference type="InterPro" id="IPR008927">
    <property type="entry name" value="6-PGluconate_DH-like_C_sf"/>
</dbReference>
<dbReference type="Pfam" id="PF00725">
    <property type="entry name" value="3HCDH"/>
    <property type="match status" value="1"/>
</dbReference>
<keyword evidence="3" id="KW-0560">Oxidoreductase</keyword>
<name>A0ABU3P338_9FIRM</name>
<evidence type="ECO:0000259" key="4">
    <source>
        <dbReference type="Pfam" id="PF00725"/>
    </source>
</evidence>
<dbReference type="RefSeq" id="WP_413781896.1">
    <property type="nucleotide sequence ID" value="NZ_JAUOZS010000001.1"/>
</dbReference>
<accession>A0ABU3P338</accession>
<dbReference type="SUPFAM" id="SSF48179">
    <property type="entry name" value="6-phosphogluconate dehydrogenase C-terminal domain-like"/>
    <property type="match status" value="1"/>
</dbReference>
<dbReference type="SUPFAM" id="SSF51735">
    <property type="entry name" value="NAD(P)-binding Rossmann-fold domains"/>
    <property type="match status" value="1"/>
</dbReference>
<dbReference type="InterPro" id="IPR006176">
    <property type="entry name" value="3-OHacyl-CoA_DH_NAD-bd"/>
</dbReference>
<dbReference type="Gene3D" id="1.10.1040.10">
    <property type="entry name" value="N-(1-d-carboxylethyl)-l-norvaline Dehydrogenase, domain 2"/>
    <property type="match status" value="1"/>
</dbReference>
<proteinExistence type="inferred from homology"/>
<feature type="domain" description="3-hydroxyacyl-CoA dehydrogenase C-terminal" evidence="4">
    <location>
        <begin position="186"/>
        <end position="282"/>
    </location>
</feature>
<organism evidence="6 7">
    <name type="scientific">Anaeroselena agilis</name>
    <dbReference type="NCBI Taxonomy" id="3063788"/>
    <lineage>
        <taxon>Bacteria</taxon>
        <taxon>Bacillati</taxon>
        <taxon>Bacillota</taxon>
        <taxon>Negativicutes</taxon>
        <taxon>Acetonemataceae</taxon>
        <taxon>Anaeroselena</taxon>
    </lineage>
</organism>
<dbReference type="PIRSF" id="PIRSF000105">
    <property type="entry name" value="HCDH"/>
    <property type="match status" value="1"/>
</dbReference>
<dbReference type="NCBIfam" id="NF005875">
    <property type="entry name" value="PRK07819.1"/>
    <property type="match status" value="1"/>
</dbReference>
<evidence type="ECO:0000256" key="3">
    <source>
        <dbReference type="ARBA" id="ARBA00023002"/>
    </source>
</evidence>
<evidence type="ECO:0000256" key="1">
    <source>
        <dbReference type="ARBA" id="ARBA00005086"/>
    </source>
</evidence>
<reference evidence="6 7" key="1">
    <citation type="submission" date="2023-07" db="EMBL/GenBank/DDBJ databases">
        <title>The novel representative of Negativicutes class, Anaeroselena agilis gen. nov. sp. nov.</title>
        <authorList>
            <person name="Prokofeva M.I."/>
            <person name="Elcheninov A.G."/>
            <person name="Klyukina A."/>
            <person name="Kublanov I.V."/>
            <person name="Frolov E.N."/>
            <person name="Podosokorskaya O.A."/>
        </authorList>
    </citation>
    <scope>NUCLEOTIDE SEQUENCE [LARGE SCALE GENOMIC DNA]</scope>
    <source>
        <strain evidence="6 7">4137-cl</strain>
    </source>
</reference>
<dbReference type="Pfam" id="PF02737">
    <property type="entry name" value="3HCDH_N"/>
    <property type="match status" value="1"/>
</dbReference>
<evidence type="ECO:0000259" key="5">
    <source>
        <dbReference type="Pfam" id="PF02737"/>
    </source>
</evidence>
<evidence type="ECO:0000313" key="7">
    <source>
        <dbReference type="Proteomes" id="UP001254848"/>
    </source>
</evidence>
<keyword evidence="7" id="KW-1185">Reference proteome</keyword>
<dbReference type="EMBL" id="JAUOZS010000001">
    <property type="protein sequence ID" value="MDT8903439.1"/>
    <property type="molecule type" value="Genomic_DNA"/>
</dbReference>
<dbReference type="InterPro" id="IPR013328">
    <property type="entry name" value="6PGD_dom2"/>
</dbReference>
<feature type="domain" description="3-hydroxyacyl-CoA dehydrogenase NAD binding" evidence="5">
    <location>
        <begin position="6"/>
        <end position="184"/>
    </location>
</feature>
<evidence type="ECO:0000313" key="6">
    <source>
        <dbReference type="EMBL" id="MDT8903439.1"/>
    </source>
</evidence>
<dbReference type="PANTHER" id="PTHR48075">
    <property type="entry name" value="3-HYDROXYACYL-COA DEHYDROGENASE FAMILY PROTEIN"/>
    <property type="match status" value="1"/>
</dbReference>
<comment type="caution">
    <text evidence="6">The sequence shown here is derived from an EMBL/GenBank/DDBJ whole genome shotgun (WGS) entry which is preliminary data.</text>
</comment>
<dbReference type="Proteomes" id="UP001254848">
    <property type="component" value="Unassembled WGS sequence"/>
</dbReference>
<dbReference type="InterPro" id="IPR006180">
    <property type="entry name" value="3-OHacyl-CoA_DH_CS"/>
</dbReference>
<comment type="similarity">
    <text evidence="2">Belongs to the 3-hydroxyacyl-CoA dehydrogenase family.</text>
</comment>
<sequence length="282" mass="30416">MENGRIFIAGAGQMGAGIAQVALQAGYRVCLYDVRESITNKAAEKIADGLRKGVDKGRLTAADKDACIERLTITTALEKAADAGLVIEAISEDAAAKKQLFGRLDTLCSPETVFASNTSSISITELASATTRPERFIGMHFFNPVPVMKLLEITKGLRTTENTLNLALTTGEKLGKVTVVAKDVPGFVVNRILDPMLNEAIGMLDEGVASAEDIDKAMVNGCNHPMGPLALTDMIGLDVLLAIMEVLYREYGDPKYRPAPLLRKMVRAGYLGRKSGRGFYQY</sequence>
<dbReference type="InterPro" id="IPR036291">
    <property type="entry name" value="NAD(P)-bd_dom_sf"/>
</dbReference>
<gene>
    <name evidence="6" type="ORF">Q4T40_19610</name>
</gene>
<dbReference type="InterPro" id="IPR022694">
    <property type="entry name" value="3-OHacyl-CoA_DH"/>
</dbReference>
<protein>
    <submittedName>
        <fullName evidence="6">3-hydroxybutyryl-CoA dehydrogenase</fullName>
    </submittedName>
</protein>
<dbReference type="Gene3D" id="3.40.50.720">
    <property type="entry name" value="NAD(P)-binding Rossmann-like Domain"/>
    <property type="match status" value="1"/>
</dbReference>
<evidence type="ECO:0000256" key="2">
    <source>
        <dbReference type="ARBA" id="ARBA00009463"/>
    </source>
</evidence>
<dbReference type="PROSITE" id="PS00067">
    <property type="entry name" value="3HCDH"/>
    <property type="match status" value="1"/>
</dbReference>
<comment type="pathway">
    <text evidence="1">Lipid metabolism; butanoate metabolism.</text>
</comment>